<organism evidence="1 2">
    <name type="scientific">Janibacter cremeus</name>
    <dbReference type="NCBI Taxonomy" id="1285192"/>
    <lineage>
        <taxon>Bacteria</taxon>
        <taxon>Bacillati</taxon>
        <taxon>Actinomycetota</taxon>
        <taxon>Actinomycetes</taxon>
        <taxon>Micrococcales</taxon>
        <taxon>Intrasporangiaceae</taxon>
        <taxon>Janibacter</taxon>
    </lineage>
</organism>
<evidence type="ECO:0000313" key="2">
    <source>
        <dbReference type="Proteomes" id="UP000554054"/>
    </source>
</evidence>
<reference evidence="1 2" key="1">
    <citation type="submission" date="2020-07" db="EMBL/GenBank/DDBJ databases">
        <title>Sequencing the genomes of 1000 actinobacteria strains.</title>
        <authorList>
            <person name="Klenk H.-P."/>
        </authorList>
    </citation>
    <scope>NUCLEOTIDE SEQUENCE [LARGE SCALE GENOMIC DNA]</scope>
    <source>
        <strain evidence="1 2">DSM 26154</strain>
    </source>
</reference>
<proteinExistence type="predicted"/>
<name>A0A852VN35_9MICO</name>
<comment type="caution">
    <text evidence="1">The sequence shown here is derived from an EMBL/GenBank/DDBJ whole genome shotgun (WGS) entry which is preliminary data.</text>
</comment>
<protein>
    <submittedName>
        <fullName evidence="1">Uncharacterized protein</fullName>
    </submittedName>
</protein>
<keyword evidence="2" id="KW-1185">Reference proteome</keyword>
<dbReference type="EMBL" id="JACCAE010000001">
    <property type="protein sequence ID" value="NYF97349.1"/>
    <property type="molecule type" value="Genomic_DNA"/>
</dbReference>
<dbReference type="AlphaFoldDB" id="A0A852VN35"/>
<gene>
    <name evidence="1" type="ORF">BJY20_000741</name>
</gene>
<accession>A0A852VN35</accession>
<sequence>MVGDHRAVTQRMNINSAMISSTPTIVQIKLEPRMCSSFSHGTVADCAPTYPRVGQYMRVLRRAMSGAIRSGS</sequence>
<evidence type="ECO:0000313" key="1">
    <source>
        <dbReference type="EMBL" id="NYF97349.1"/>
    </source>
</evidence>
<dbReference type="Proteomes" id="UP000554054">
    <property type="component" value="Unassembled WGS sequence"/>
</dbReference>